<comment type="caution">
    <text evidence="1">The sequence shown here is derived from an EMBL/GenBank/DDBJ whole genome shotgun (WGS) entry which is preliminary data.</text>
</comment>
<keyword evidence="2" id="KW-1185">Reference proteome</keyword>
<dbReference type="AlphaFoldDB" id="A0A8X7R0J3"/>
<evidence type="ECO:0000313" key="2">
    <source>
        <dbReference type="Proteomes" id="UP000886595"/>
    </source>
</evidence>
<dbReference type="EMBL" id="JAAMPC010000011">
    <property type="protein sequence ID" value="KAG2279237.1"/>
    <property type="molecule type" value="Genomic_DNA"/>
</dbReference>
<gene>
    <name evidence="1" type="ORF">Bca52824_050457</name>
</gene>
<evidence type="ECO:0000313" key="1">
    <source>
        <dbReference type="EMBL" id="KAG2279237.1"/>
    </source>
</evidence>
<organism evidence="1 2">
    <name type="scientific">Brassica carinata</name>
    <name type="common">Ethiopian mustard</name>
    <name type="synonym">Abyssinian cabbage</name>
    <dbReference type="NCBI Taxonomy" id="52824"/>
    <lineage>
        <taxon>Eukaryota</taxon>
        <taxon>Viridiplantae</taxon>
        <taxon>Streptophyta</taxon>
        <taxon>Embryophyta</taxon>
        <taxon>Tracheophyta</taxon>
        <taxon>Spermatophyta</taxon>
        <taxon>Magnoliopsida</taxon>
        <taxon>eudicotyledons</taxon>
        <taxon>Gunneridae</taxon>
        <taxon>Pentapetalae</taxon>
        <taxon>rosids</taxon>
        <taxon>malvids</taxon>
        <taxon>Brassicales</taxon>
        <taxon>Brassicaceae</taxon>
        <taxon>Brassiceae</taxon>
        <taxon>Brassica</taxon>
    </lineage>
</organism>
<protein>
    <submittedName>
        <fullName evidence="1">Uncharacterized protein</fullName>
    </submittedName>
</protein>
<reference evidence="1 2" key="1">
    <citation type="submission" date="2020-02" db="EMBL/GenBank/DDBJ databases">
        <authorList>
            <person name="Ma Q."/>
            <person name="Huang Y."/>
            <person name="Song X."/>
            <person name="Pei D."/>
        </authorList>
    </citation>
    <scope>NUCLEOTIDE SEQUENCE [LARGE SCALE GENOMIC DNA]</scope>
    <source>
        <strain evidence="1">Sxm20200214</strain>
        <tissue evidence="1">Leaf</tissue>
    </source>
</reference>
<name>A0A8X7R0J3_BRACI</name>
<sequence length="138" mass="15565">MKMNEGESDVFIDLKTTTIDSSDGPRLRAHVDAVLGKKYHSRSVTVYAIKTPDETLVKSLYQGKVCVKTYQQRKAICHECKQCQGRQQKTTLLETEMLTDIGRHCLDMKKGGQTAHPIMIIILSVDLLAYYKITLDSS</sequence>
<proteinExistence type="predicted"/>
<accession>A0A8X7R0J3</accession>
<dbReference type="Proteomes" id="UP000886595">
    <property type="component" value="Unassembled WGS sequence"/>
</dbReference>